<feature type="non-terminal residue" evidence="2">
    <location>
        <position position="395"/>
    </location>
</feature>
<feature type="compositionally biased region" description="Pro residues" evidence="1">
    <location>
        <begin position="79"/>
        <end position="91"/>
    </location>
</feature>
<dbReference type="EMBL" id="BAVC01000150">
    <property type="protein sequence ID" value="GAE55279.1"/>
    <property type="molecule type" value="Genomic_DNA"/>
</dbReference>
<feature type="region of interest" description="Disordered" evidence="1">
    <location>
        <begin position="323"/>
        <end position="368"/>
    </location>
</feature>
<feature type="non-terminal residue" evidence="2">
    <location>
        <position position="1"/>
    </location>
</feature>
<evidence type="ECO:0000313" key="3">
    <source>
        <dbReference type="Proteomes" id="UP000019084"/>
    </source>
</evidence>
<reference evidence="2 3" key="1">
    <citation type="submission" date="2014-01" db="EMBL/GenBank/DDBJ databases">
        <title>Genome sequence and analysis of Xanthomonas arboricola pv. pruni.</title>
        <authorList>
            <person name="Fujikawa T."/>
            <person name="Nakazono-Nagaoka E."/>
        </authorList>
    </citation>
    <scope>NUCLEOTIDE SEQUENCE [LARGE SCALE GENOMIC DNA]</scope>
    <source>
        <strain evidence="3">MAFF 301420</strain>
    </source>
</reference>
<protein>
    <submittedName>
        <fullName evidence="2">Uncharacterized protein</fullName>
    </submittedName>
</protein>
<comment type="caution">
    <text evidence="2">The sequence shown here is derived from an EMBL/GenBank/DDBJ whole genome shotgun (WGS) entry which is preliminary data.</text>
</comment>
<feature type="region of interest" description="Disordered" evidence="1">
    <location>
        <begin position="1"/>
        <end position="306"/>
    </location>
</feature>
<evidence type="ECO:0000256" key="1">
    <source>
        <dbReference type="SAM" id="MobiDB-lite"/>
    </source>
</evidence>
<dbReference type="AlphaFoldDB" id="W4SH43"/>
<name>W4SH43_9XANT</name>
<accession>W4SH43</accession>
<dbReference type="Proteomes" id="UP000019084">
    <property type="component" value="Unassembled WGS sequence"/>
</dbReference>
<sequence length="395" mass="43258">RRRRSGNLDPRQRRQGRCVDQSGRRAGHHPGHAQASLYRPGSGACRTAVRRPRSARTQYPRPAGSGHRRAHAAGGCGVPPLPAPGPRPLQPPRQAGAPAHHRRRHRAGQGPDRKDCRSVGASGAQLDRPRSGNARCAPRLRQGRDRHDYLGGLASGRPYRDRSQRRRPWPQSRQDPGKSGRTRHRRAGQPDRCAGVGSDLRTGLLHRRCSDRPVRPWRGHGRGPPQHPGPGWRSAAGKQRRQRYPRADPPAADPGHPRRHDRVGGRRNPDPAAGLRARSTAAGTGRHPLDGRRRPGTAGPRRIPADPVAHRLLRLRRAAVLAGTAGGGGRRRWPEDRAGSGRTARPATGGGQEHREQLPPHPGRVRRHHPGRWTGLADRGHRWTGALAARAAGRL</sequence>
<evidence type="ECO:0000313" key="2">
    <source>
        <dbReference type="EMBL" id="GAE55279.1"/>
    </source>
</evidence>
<proteinExistence type="predicted"/>
<organism evidence="2 3">
    <name type="scientific">Xanthomonas arboricola pv. pruni MAFF 301420</name>
    <dbReference type="NCBI Taxonomy" id="1418095"/>
    <lineage>
        <taxon>Bacteria</taxon>
        <taxon>Pseudomonadati</taxon>
        <taxon>Pseudomonadota</taxon>
        <taxon>Gammaproteobacteria</taxon>
        <taxon>Lysobacterales</taxon>
        <taxon>Lysobacteraceae</taxon>
        <taxon>Xanthomonas</taxon>
    </lineage>
</organism>
<gene>
    <name evidence="2" type="ORF">XPR_1914</name>
</gene>